<comment type="function">
    <text evidence="5">Component of the exocyst complex involved in the docking of exocytic vesicles with fusion sites on the plasma membrane.</text>
</comment>
<evidence type="ECO:0000313" key="10">
    <source>
        <dbReference type="Proteomes" id="UP000007110"/>
    </source>
</evidence>
<evidence type="ECO:0000256" key="5">
    <source>
        <dbReference type="PIRNR" id="PIRNR025007"/>
    </source>
</evidence>
<dbReference type="OMA" id="FPFHSEQ"/>
<dbReference type="Pfam" id="PF04091">
    <property type="entry name" value="Sec15_C"/>
    <property type="match status" value="2"/>
</dbReference>
<dbReference type="RefSeq" id="XP_030842029.1">
    <property type="nucleotide sequence ID" value="XM_030986169.1"/>
</dbReference>
<dbReference type="InterPro" id="IPR042045">
    <property type="entry name" value="EXOC6/Sec15_C_dom1"/>
</dbReference>
<evidence type="ECO:0000256" key="1">
    <source>
        <dbReference type="ARBA" id="ARBA00007944"/>
    </source>
</evidence>
<feature type="signal peptide" evidence="6">
    <location>
        <begin position="1"/>
        <end position="25"/>
    </location>
</feature>
<dbReference type="KEGG" id="spu:579409"/>
<dbReference type="InParanoid" id="A0A7M7SZ46"/>
<evidence type="ECO:0000256" key="6">
    <source>
        <dbReference type="SAM" id="SignalP"/>
    </source>
</evidence>
<dbReference type="FunFam" id="1.10.357.30:FF:000001">
    <property type="entry name" value="Exocyst complex component"/>
    <property type="match status" value="1"/>
</dbReference>
<dbReference type="AlphaFoldDB" id="A0A7M7SZ46"/>
<dbReference type="GO" id="GO:0006893">
    <property type="term" value="P:Golgi to plasma membrane transport"/>
    <property type="evidence" value="ECO:0000318"/>
    <property type="project" value="GO_Central"/>
</dbReference>
<dbReference type="PANTHER" id="PTHR12702:SF0">
    <property type="entry name" value="EXOCYST COMPLEX COMPONENT 6"/>
    <property type="match status" value="1"/>
</dbReference>
<reference evidence="9" key="2">
    <citation type="submission" date="2021-01" db="UniProtKB">
        <authorList>
            <consortium name="EnsemblMetazoa"/>
        </authorList>
    </citation>
    <scope>IDENTIFICATION</scope>
</reference>
<dbReference type="PIRSF" id="PIRSF025007">
    <property type="entry name" value="Sec15"/>
    <property type="match status" value="1"/>
</dbReference>
<dbReference type="InterPro" id="IPR007225">
    <property type="entry name" value="EXOC6/Sec15"/>
</dbReference>
<dbReference type="Gene3D" id="1.10.357.30">
    <property type="entry name" value="Exocyst complex subunit Sec15 C-terminal domain, N-terminal subdomain"/>
    <property type="match status" value="1"/>
</dbReference>
<evidence type="ECO:0000256" key="2">
    <source>
        <dbReference type="ARBA" id="ARBA00022448"/>
    </source>
</evidence>
<feature type="chain" id="PRO_5029734806" description="Exocyst complex component" evidence="6">
    <location>
        <begin position="26"/>
        <end position="858"/>
    </location>
</feature>
<evidence type="ECO:0000313" key="9">
    <source>
        <dbReference type="EnsemblMetazoa" id="XP_030842029"/>
    </source>
</evidence>
<reference evidence="10" key="1">
    <citation type="submission" date="2015-02" db="EMBL/GenBank/DDBJ databases">
        <title>Genome sequencing for Strongylocentrotus purpuratus.</title>
        <authorList>
            <person name="Murali S."/>
            <person name="Liu Y."/>
            <person name="Vee V."/>
            <person name="English A."/>
            <person name="Wang M."/>
            <person name="Skinner E."/>
            <person name="Han Y."/>
            <person name="Muzny D.M."/>
            <person name="Worley K.C."/>
            <person name="Gibbs R.A."/>
        </authorList>
    </citation>
    <scope>NUCLEOTIDE SEQUENCE</scope>
</reference>
<evidence type="ECO:0000259" key="7">
    <source>
        <dbReference type="Pfam" id="PF04091"/>
    </source>
</evidence>
<comment type="similarity">
    <text evidence="1 5">Belongs to the SEC15 family.</text>
</comment>
<keyword evidence="3 5" id="KW-0268">Exocytosis</keyword>
<keyword evidence="10" id="KW-1185">Reference proteome</keyword>
<dbReference type="OrthoDB" id="10267033at2759"/>
<sequence length="858" mass="98971">MAGARWKKVGLVMSFATMISEEAAATHTEVVIDDIENSDELIAPVNRAIQDGKGQQEFGEHLKARIADHDRDIERMCNFHYQGFVDSVGELLHVRAHAKKLKDGVLQTNQSLQKSGNPVIEKAEELHTTRTTLRNITATVDHLQTCLPVLEMYCKLNDQIESKRYYPALKTLEQLEHTYLPRVRRYRFCERMADNIPMIRQNIKEASMSDLKDFLESIRKHSDWIGEEAMKQVQKRSALETSAFSRARHRTVKAESPLTEADKDSVGDFMFEEEEVVLQDLKARAEFAKYAARPRRLASRRITFDFEVSPQDKVDFSPVYRCLHIYSVLGEREVFESYYRKQRTKQSKLAIQPQGNTYDSLDHYKKYFHQILGFFVLEDHVLSTTEGLVTREYLDDLWNTALSKIGSTLRNNSAICTDATLLLHIKNLVVLFVQTVNSYGFNTTTLTEFLLDLKDQYNEILMKKWVQVFRDIFDEDNYTAMAVNSEAEYLDLIRSFPFRDEKIDKAPYPRRLPFSEFVPKVYRQIKEFIYACHKFSQDLHLTQTERDDMIRKSTNVLLTRTLSGCLNALIRKRCLGLTELVQVTVNTIHLENACKYLEDFISNITGTTGDNIHAAGLQSTNIFRDARSEAELEIYRRLNEKVDEFLELATYDWSLDESAGRASGYIIDIIRFLEGSFKAFNHLPCGMRVPAPTSKRSDTSCILDFVGKVAQTACMSTCKHLASSLMYFLLDSNTRFVSMGAIQQFSLDVIQCEQFANSEPVPGFRDGALQMVFLELRQLLDLFMAWDWSSYFADYGQSTGKYYRVNAQTAINVLEKMRDTDKKKNLFTTFKKNERDRKKLMDTVLKQLKALAPSINNK</sequence>
<keyword evidence="6" id="KW-0732">Signal</keyword>
<dbReference type="GeneID" id="579409"/>
<dbReference type="GO" id="GO:0000145">
    <property type="term" value="C:exocyst"/>
    <property type="evidence" value="ECO:0000318"/>
    <property type="project" value="GO_Central"/>
</dbReference>
<dbReference type="GO" id="GO:0005886">
    <property type="term" value="C:plasma membrane"/>
    <property type="evidence" value="ECO:0007669"/>
    <property type="project" value="UniProtKB-ARBA"/>
</dbReference>
<dbReference type="InterPro" id="IPR048359">
    <property type="entry name" value="EXOC6_Sec15_N"/>
</dbReference>
<name>A0A7M7SZ46_STRPU</name>
<feature type="domain" description="Exocyst complex subunit EXOC6/Sec15 C-terminal" evidence="7">
    <location>
        <begin position="707"/>
        <end position="816"/>
    </location>
</feature>
<feature type="domain" description="Exocyst complex component EXOC6/Sec15 N-terminal" evidence="8">
    <location>
        <begin position="61"/>
        <end position="230"/>
    </location>
</feature>
<dbReference type="GO" id="GO:0006886">
    <property type="term" value="P:intracellular protein transport"/>
    <property type="evidence" value="ECO:0007669"/>
    <property type="project" value="InterPro"/>
</dbReference>
<evidence type="ECO:0000256" key="3">
    <source>
        <dbReference type="ARBA" id="ARBA00022483"/>
    </source>
</evidence>
<dbReference type="Pfam" id="PF20651">
    <property type="entry name" value="EXOC6_Sec15_N"/>
    <property type="match status" value="1"/>
</dbReference>
<dbReference type="GO" id="GO:0006887">
    <property type="term" value="P:exocytosis"/>
    <property type="evidence" value="ECO:0000318"/>
    <property type="project" value="GO_Central"/>
</dbReference>
<evidence type="ECO:0000259" key="8">
    <source>
        <dbReference type="Pfam" id="PF20651"/>
    </source>
</evidence>
<dbReference type="PANTHER" id="PTHR12702">
    <property type="entry name" value="SEC15"/>
    <property type="match status" value="1"/>
</dbReference>
<dbReference type="GO" id="GO:0090522">
    <property type="term" value="P:vesicle tethering involved in exocytosis"/>
    <property type="evidence" value="ECO:0007669"/>
    <property type="project" value="UniProtKB-UniRule"/>
</dbReference>
<keyword evidence="4" id="KW-0175">Coiled coil</keyword>
<protein>
    <recommendedName>
        <fullName evidence="5">Exocyst complex component</fullName>
    </recommendedName>
</protein>
<proteinExistence type="inferred from homology"/>
<accession>A0A7M7SZ46</accession>
<feature type="domain" description="Exocyst complex subunit EXOC6/Sec15 C-terminal" evidence="7">
    <location>
        <begin position="446"/>
        <end position="685"/>
    </location>
</feature>
<organism evidence="9 10">
    <name type="scientific">Strongylocentrotus purpuratus</name>
    <name type="common">Purple sea urchin</name>
    <dbReference type="NCBI Taxonomy" id="7668"/>
    <lineage>
        <taxon>Eukaryota</taxon>
        <taxon>Metazoa</taxon>
        <taxon>Echinodermata</taxon>
        <taxon>Eleutherozoa</taxon>
        <taxon>Echinozoa</taxon>
        <taxon>Echinoidea</taxon>
        <taxon>Euechinoidea</taxon>
        <taxon>Echinacea</taxon>
        <taxon>Camarodonta</taxon>
        <taxon>Echinidea</taxon>
        <taxon>Strongylocentrotidae</taxon>
        <taxon>Strongylocentrotus</taxon>
    </lineage>
</organism>
<evidence type="ECO:0000256" key="4">
    <source>
        <dbReference type="ARBA" id="ARBA00023054"/>
    </source>
</evidence>
<dbReference type="InterPro" id="IPR042044">
    <property type="entry name" value="EXOC6PINT-1/Sec15/Tip20_C_dom2"/>
</dbReference>
<dbReference type="FunFam" id="1.20.58.670:FF:000001">
    <property type="entry name" value="Exocyst complex component"/>
    <property type="match status" value="1"/>
</dbReference>
<dbReference type="InterPro" id="IPR046361">
    <property type="entry name" value="EXOC6/Sec15_C"/>
</dbReference>
<dbReference type="Gene3D" id="1.20.58.670">
    <property type="entry name" value="Dsl1p vesicle tethering complex, Tip20p subunit, domain D"/>
    <property type="match status" value="1"/>
</dbReference>
<dbReference type="Proteomes" id="UP000007110">
    <property type="component" value="Unassembled WGS sequence"/>
</dbReference>
<keyword evidence="2 5" id="KW-0813">Transport</keyword>
<dbReference type="EnsemblMetazoa" id="XM_030986169">
    <property type="protein sequence ID" value="XP_030842029"/>
    <property type="gene ID" value="LOC579409"/>
</dbReference>